<evidence type="ECO:0000313" key="3">
    <source>
        <dbReference type="Proteomes" id="UP000095283"/>
    </source>
</evidence>
<proteinExistence type="predicted"/>
<reference evidence="4" key="1">
    <citation type="submission" date="2016-11" db="UniProtKB">
        <authorList>
            <consortium name="WormBaseParasite"/>
        </authorList>
    </citation>
    <scope>IDENTIFICATION</scope>
</reference>
<dbReference type="InterPro" id="IPR052740">
    <property type="entry name" value="CE4"/>
</dbReference>
<dbReference type="PANTHER" id="PTHR45985:SF11">
    <property type="entry name" value="EGF-LIKE DOMAIN-CONTAINING PROTEIN"/>
    <property type="match status" value="1"/>
</dbReference>
<dbReference type="AlphaFoldDB" id="A0A1I7XVK6"/>
<evidence type="ECO:0000313" key="4">
    <source>
        <dbReference type="WBParaSite" id="Hba_21606"/>
    </source>
</evidence>
<organism evidence="3 4">
    <name type="scientific">Heterorhabditis bacteriophora</name>
    <name type="common">Entomopathogenic nematode worm</name>
    <dbReference type="NCBI Taxonomy" id="37862"/>
    <lineage>
        <taxon>Eukaryota</taxon>
        <taxon>Metazoa</taxon>
        <taxon>Ecdysozoa</taxon>
        <taxon>Nematoda</taxon>
        <taxon>Chromadorea</taxon>
        <taxon>Rhabditida</taxon>
        <taxon>Rhabditina</taxon>
        <taxon>Rhabditomorpha</taxon>
        <taxon>Strongyloidea</taxon>
        <taxon>Heterorhabditidae</taxon>
        <taxon>Heterorhabditis</taxon>
    </lineage>
</organism>
<evidence type="ECO:0000259" key="2">
    <source>
        <dbReference type="SMART" id="SM00181"/>
    </source>
</evidence>
<feature type="compositionally biased region" description="Polar residues" evidence="1">
    <location>
        <begin position="209"/>
        <end position="229"/>
    </location>
</feature>
<evidence type="ECO:0000256" key="1">
    <source>
        <dbReference type="SAM" id="MobiDB-lite"/>
    </source>
</evidence>
<dbReference type="PANTHER" id="PTHR45985">
    <property type="match status" value="1"/>
</dbReference>
<dbReference type="InterPro" id="IPR000742">
    <property type="entry name" value="EGF"/>
</dbReference>
<name>A0A1I7XVK6_HETBA</name>
<feature type="compositionally biased region" description="Polar residues" evidence="1">
    <location>
        <begin position="256"/>
        <end position="267"/>
    </location>
</feature>
<sequence length="321" mass="34879">MRRKYTPVLENSVEMGKSALEEVIVEATGCHSGQCRCQPGFIALSGNCVSLPMPTTPQMKTIVFAKPLESCDNGEQCEGGASCDRTTGICMCPPGQVVFGIQCQVPPTNKERTTRSTSSFSISKALKRIITYRKHTQIIKVSTLATTECVDDRNCNDGKICVVSRCKCRPGYVDNAGQCEPLEEIELGERPVPISYAKHKVETMFSERIQPTKTPGQSEGTTKFISSSQTPPPHVSQRPRIVGSPIRRPKQKSKLIGNSGSGNYKTGSGSGTCPPGNDPTRDDSGKLIMCNGLEPNCPPRSYCYITSGGFATEEYNCCKSW</sequence>
<protein>
    <submittedName>
        <fullName evidence="4">EB domain-containing protein</fullName>
    </submittedName>
</protein>
<keyword evidence="3" id="KW-1185">Reference proteome</keyword>
<dbReference type="WBParaSite" id="Hba_21606">
    <property type="protein sequence ID" value="Hba_21606"/>
    <property type="gene ID" value="Hba_21606"/>
</dbReference>
<dbReference type="Proteomes" id="UP000095283">
    <property type="component" value="Unplaced"/>
</dbReference>
<dbReference type="Pfam" id="PF01683">
    <property type="entry name" value="EB"/>
    <property type="match status" value="2"/>
</dbReference>
<dbReference type="InterPro" id="IPR006149">
    <property type="entry name" value="EB_dom"/>
</dbReference>
<accession>A0A1I7XVK6</accession>
<feature type="domain" description="EGF-like" evidence="2">
    <location>
        <begin position="70"/>
        <end position="104"/>
    </location>
</feature>
<dbReference type="SMART" id="SM00181">
    <property type="entry name" value="EGF"/>
    <property type="match status" value="2"/>
</dbReference>
<feature type="region of interest" description="Disordered" evidence="1">
    <location>
        <begin position="207"/>
        <end position="280"/>
    </location>
</feature>
<feature type="domain" description="EGF-like" evidence="2">
    <location>
        <begin position="148"/>
        <end position="180"/>
    </location>
</feature>